<accession>A0ABN9QV78</accession>
<keyword evidence="3" id="KW-1185">Reference proteome</keyword>
<sequence length="163" mass="16621">MPGRAQSGPKRKATFLRAYENGGVAPQGSASPGQRADPDVVKSSSADDMFLRSNTLDGLTEFKGPSDLQEDVVSDATQGIQLDMASSGIGVPGGDGGKGISNGSIRGFLAELKIGDTSEAATEAARASGHVAPIPMSWRASGSAEPAGSARTLAKCGPWTCIW</sequence>
<dbReference type="EMBL" id="CAUYUJ010004446">
    <property type="protein sequence ID" value="CAK0809555.1"/>
    <property type="molecule type" value="Genomic_DNA"/>
</dbReference>
<gene>
    <name evidence="2" type="ORF">PCOR1329_LOCUS14779</name>
</gene>
<organism evidence="2 3">
    <name type="scientific">Prorocentrum cordatum</name>
    <dbReference type="NCBI Taxonomy" id="2364126"/>
    <lineage>
        <taxon>Eukaryota</taxon>
        <taxon>Sar</taxon>
        <taxon>Alveolata</taxon>
        <taxon>Dinophyceae</taxon>
        <taxon>Prorocentrales</taxon>
        <taxon>Prorocentraceae</taxon>
        <taxon>Prorocentrum</taxon>
    </lineage>
</organism>
<evidence type="ECO:0000313" key="2">
    <source>
        <dbReference type="EMBL" id="CAK0809555.1"/>
    </source>
</evidence>
<evidence type="ECO:0000256" key="1">
    <source>
        <dbReference type="SAM" id="MobiDB-lite"/>
    </source>
</evidence>
<proteinExistence type="predicted"/>
<protein>
    <submittedName>
        <fullName evidence="2">Uncharacterized protein</fullName>
    </submittedName>
</protein>
<reference evidence="2" key="1">
    <citation type="submission" date="2023-10" db="EMBL/GenBank/DDBJ databases">
        <authorList>
            <person name="Chen Y."/>
            <person name="Shah S."/>
            <person name="Dougan E. K."/>
            <person name="Thang M."/>
            <person name="Chan C."/>
        </authorList>
    </citation>
    <scope>NUCLEOTIDE SEQUENCE [LARGE SCALE GENOMIC DNA]</scope>
</reference>
<evidence type="ECO:0000313" key="3">
    <source>
        <dbReference type="Proteomes" id="UP001189429"/>
    </source>
</evidence>
<name>A0ABN9QV78_9DINO</name>
<dbReference type="Proteomes" id="UP001189429">
    <property type="component" value="Unassembled WGS sequence"/>
</dbReference>
<comment type="caution">
    <text evidence="2">The sequence shown here is derived from an EMBL/GenBank/DDBJ whole genome shotgun (WGS) entry which is preliminary data.</text>
</comment>
<feature type="region of interest" description="Disordered" evidence="1">
    <location>
        <begin position="1"/>
        <end position="48"/>
    </location>
</feature>